<dbReference type="OrthoDB" id="9794684at2"/>
<evidence type="ECO:0000256" key="6">
    <source>
        <dbReference type="ARBA" id="ARBA00023136"/>
    </source>
</evidence>
<evidence type="ECO:0000256" key="7">
    <source>
        <dbReference type="RuleBase" id="RU363032"/>
    </source>
</evidence>
<dbReference type="PANTHER" id="PTHR43744">
    <property type="entry name" value="ABC TRANSPORTER PERMEASE PROTEIN MG189-RELATED-RELATED"/>
    <property type="match status" value="1"/>
</dbReference>
<dbReference type="EMBL" id="PDJJ01000001">
    <property type="protein sequence ID" value="PFG44614.1"/>
    <property type="molecule type" value="Genomic_DNA"/>
</dbReference>
<evidence type="ECO:0000256" key="2">
    <source>
        <dbReference type="ARBA" id="ARBA00022448"/>
    </source>
</evidence>
<feature type="transmembrane region" description="Helical" evidence="7">
    <location>
        <begin position="162"/>
        <end position="185"/>
    </location>
</feature>
<evidence type="ECO:0000256" key="3">
    <source>
        <dbReference type="ARBA" id="ARBA00022475"/>
    </source>
</evidence>
<keyword evidence="5 7" id="KW-1133">Transmembrane helix</keyword>
<dbReference type="RefSeq" id="WP_098464798.1">
    <property type="nucleotide sequence ID" value="NZ_PDJJ01000001.1"/>
</dbReference>
<feature type="transmembrane region" description="Helical" evidence="7">
    <location>
        <begin position="34"/>
        <end position="55"/>
    </location>
</feature>
<name>A0A2A9EZY2_9MICO</name>
<dbReference type="PROSITE" id="PS50928">
    <property type="entry name" value="ABC_TM1"/>
    <property type="match status" value="1"/>
</dbReference>
<dbReference type="Proteomes" id="UP000224130">
    <property type="component" value="Unassembled WGS sequence"/>
</dbReference>
<dbReference type="GO" id="GO:0005886">
    <property type="term" value="C:plasma membrane"/>
    <property type="evidence" value="ECO:0007669"/>
    <property type="project" value="UniProtKB-SubCell"/>
</dbReference>
<feature type="transmembrane region" description="Helical" evidence="7">
    <location>
        <begin position="97"/>
        <end position="116"/>
    </location>
</feature>
<dbReference type="CDD" id="cd06261">
    <property type="entry name" value="TM_PBP2"/>
    <property type="match status" value="1"/>
</dbReference>
<evidence type="ECO:0000313" key="11">
    <source>
        <dbReference type="Proteomes" id="UP000224130"/>
    </source>
</evidence>
<comment type="subcellular location">
    <subcellularLocation>
        <location evidence="1 7">Cell membrane</location>
        <topology evidence="1 7">Multi-pass membrane protein</topology>
    </subcellularLocation>
</comment>
<dbReference type="PANTHER" id="PTHR43744:SF12">
    <property type="entry name" value="ABC TRANSPORTER PERMEASE PROTEIN MG189-RELATED"/>
    <property type="match status" value="1"/>
</dbReference>
<feature type="domain" description="ABC transmembrane type-1" evidence="9">
    <location>
        <begin position="93"/>
        <end position="284"/>
    </location>
</feature>
<accession>A0A2A9EZY2</accession>
<evidence type="ECO:0000256" key="4">
    <source>
        <dbReference type="ARBA" id="ARBA00022692"/>
    </source>
</evidence>
<evidence type="ECO:0000259" key="9">
    <source>
        <dbReference type="PROSITE" id="PS50928"/>
    </source>
</evidence>
<keyword evidence="2 7" id="KW-0813">Transport</keyword>
<feature type="compositionally biased region" description="Low complexity" evidence="8">
    <location>
        <begin position="1"/>
        <end position="13"/>
    </location>
</feature>
<comment type="similarity">
    <text evidence="7">Belongs to the binding-protein-dependent transport system permease family.</text>
</comment>
<dbReference type="GO" id="GO:0055085">
    <property type="term" value="P:transmembrane transport"/>
    <property type="evidence" value="ECO:0007669"/>
    <property type="project" value="InterPro"/>
</dbReference>
<proteinExistence type="inferred from homology"/>
<keyword evidence="4 7" id="KW-0812">Transmembrane</keyword>
<evidence type="ECO:0000313" key="10">
    <source>
        <dbReference type="EMBL" id="PFG44614.1"/>
    </source>
</evidence>
<dbReference type="InterPro" id="IPR000515">
    <property type="entry name" value="MetI-like"/>
</dbReference>
<dbReference type="Gene3D" id="1.10.3720.10">
    <property type="entry name" value="MetI-like"/>
    <property type="match status" value="1"/>
</dbReference>
<gene>
    <name evidence="10" type="ORF">ATJ88_3344</name>
</gene>
<dbReference type="Pfam" id="PF00528">
    <property type="entry name" value="BPD_transp_1"/>
    <property type="match status" value="1"/>
</dbReference>
<dbReference type="AlphaFoldDB" id="A0A2A9EZY2"/>
<dbReference type="SUPFAM" id="SSF161098">
    <property type="entry name" value="MetI-like"/>
    <property type="match status" value="1"/>
</dbReference>
<feature type="transmembrane region" description="Helical" evidence="7">
    <location>
        <begin position="128"/>
        <end position="150"/>
    </location>
</feature>
<evidence type="ECO:0000256" key="5">
    <source>
        <dbReference type="ARBA" id="ARBA00022989"/>
    </source>
</evidence>
<evidence type="ECO:0000256" key="1">
    <source>
        <dbReference type="ARBA" id="ARBA00004651"/>
    </source>
</evidence>
<comment type="caution">
    <text evidence="10">The sequence shown here is derived from an EMBL/GenBank/DDBJ whole genome shotgun (WGS) entry which is preliminary data.</text>
</comment>
<keyword evidence="11" id="KW-1185">Reference proteome</keyword>
<feature type="transmembrane region" description="Helical" evidence="7">
    <location>
        <begin position="264"/>
        <end position="283"/>
    </location>
</feature>
<dbReference type="InterPro" id="IPR035906">
    <property type="entry name" value="MetI-like_sf"/>
</dbReference>
<reference evidence="10 11" key="1">
    <citation type="submission" date="2017-10" db="EMBL/GenBank/DDBJ databases">
        <title>Sequencing the genomes of 1000 actinobacteria strains.</title>
        <authorList>
            <person name="Klenk H.-P."/>
        </authorList>
    </citation>
    <scope>NUCLEOTIDE SEQUENCE [LARGE SCALE GENOMIC DNA]</scope>
    <source>
        <strain evidence="10 11">DSM 21863</strain>
    </source>
</reference>
<keyword evidence="6 7" id="KW-0472">Membrane</keyword>
<evidence type="ECO:0000256" key="8">
    <source>
        <dbReference type="SAM" id="MobiDB-lite"/>
    </source>
</evidence>
<feature type="region of interest" description="Disordered" evidence="8">
    <location>
        <begin position="1"/>
        <end position="25"/>
    </location>
</feature>
<sequence>MATTTRPPATTAPEPQPTSRRRGGARRFQGGSPLVYAVAFVVVCATLGPVLYGVLSGFRTNGQLTESPAALPDPWVFTNYTGVITNPSFWQYTLNSVVIAVITTAIVVIFGVMAAYPLARYTFKGREALFMVFVAGLLFPATVAVIPLFILLTQNFGLGNSWWGVALPQAAFALPMTVVILRPFLQALPKELEEAAQLDGTSRIGFFWRILLPLSGPGMVTVGVLAFVGSWNAYLLPLLLLQGDMKTLPLGVADFSSEHSADTAGVFAFTTLAMIPALVFFLAMQKRIVNGLQGAVKG</sequence>
<keyword evidence="3" id="KW-1003">Cell membrane</keyword>
<organism evidence="10 11">
    <name type="scientific">Isoptericola jiangsuensis</name>
    <dbReference type="NCBI Taxonomy" id="548579"/>
    <lineage>
        <taxon>Bacteria</taxon>
        <taxon>Bacillati</taxon>
        <taxon>Actinomycetota</taxon>
        <taxon>Actinomycetes</taxon>
        <taxon>Micrococcales</taxon>
        <taxon>Promicromonosporaceae</taxon>
        <taxon>Isoptericola</taxon>
    </lineage>
</organism>
<feature type="transmembrane region" description="Helical" evidence="7">
    <location>
        <begin position="206"/>
        <end position="231"/>
    </location>
</feature>
<protein>
    <submittedName>
        <fullName evidence="10">Carbohydrate ABC transporter membrane protein 2 (CUT1 family)</fullName>
    </submittedName>
</protein>